<name>A0ABD2N6Y0_9CUCU</name>
<protein>
    <submittedName>
        <fullName evidence="2">Uncharacterized protein</fullName>
    </submittedName>
</protein>
<sequence>MNIAGINSQVIYTSNNKDPGNDLNRRHFLTKIALDLLDPHLKLRATETNIPQAVQQRRQEVAGTLAYNDQQLEMPGKSENIVSSAKMKIDQDITAKNAKNLYV</sequence>
<evidence type="ECO:0000256" key="1">
    <source>
        <dbReference type="SAM" id="MobiDB-lite"/>
    </source>
</evidence>
<keyword evidence="3" id="KW-1185">Reference proteome</keyword>
<feature type="compositionally biased region" description="Polar residues" evidence="1">
    <location>
        <begin position="1"/>
        <end position="18"/>
    </location>
</feature>
<reference evidence="2 3" key="1">
    <citation type="journal article" date="2021" name="BMC Biol.">
        <title>Horizontally acquired antibacterial genes associated with adaptive radiation of ladybird beetles.</title>
        <authorList>
            <person name="Li H.S."/>
            <person name="Tang X.F."/>
            <person name="Huang Y.H."/>
            <person name="Xu Z.Y."/>
            <person name="Chen M.L."/>
            <person name="Du X.Y."/>
            <person name="Qiu B.Y."/>
            <person name="Chen P.T."/>
            <person name="Zhang W."/>
            <person name="Slipinski A."/>
            <person name="Escalona H.E."/>
            <person name="Waterhouse R.M."/>
            <person name="Zwick A."/>
            <person name="Pang H."/>
        </authorList>
    </citation>
    <scope>NUCLEOTIDE SEQUENCE [LARGE SCALE GENOMIC DNA]</scope>
    <source>
        <strain evidence="2">SYSU2018</strain>
    </source>
</reference>
<evidence type="ECO:0000313" key="3">
    <source>
        <dbReference type="Proteomes" id="UP001516400"/>
    </source>
</evidence>
<feature type="region of interest" description="Disordered" evidence="1">
    <location>
        <begin position="1"/>
        <end position="20"/>
    </location>
</feature>
<dbReference type="Proteomes" id="UP001516400">
    <property type="component" value="Unassembled WGS sequence"/>
</dbReference>
<gene>
    <name evidence="2" type="ORF">HHI36_015442</name>
</gene>
<organism evidence="2 3">
    <name type="scientific">Cryptolaemus montrouzieri</name>
    <dbReference type="NCBI Taxonomy" id="559131"/>
    <lineage>
        <taxon>Eukaryota</taxon>
        <taxon>Metazoa</taxon>
        <taxon>Ecdysozoa</taxon>
        <taxon>Arthropoda</taxon>
        <taxon>Hexapoda</taxon>
        <taxon>Insecta</taxon>
        <taxon>Pterygota</taxon>
        <taxon>Neoptera</taxon>
        <taxon>Endopterygota</taxon>
        <taxon>Coleoptera</taxon>
        <taxon>Polyphaga</taxon>
        <taxon>Cucujiformia</taxon>
        <taxon>Coccinelloidea</taxon>
        <taxon>Coccinellidae</taxon>
        <taxon>Scymninae</taxon>
        <taxon>Scymnini</taxon>
        <taxon>Cryptolaemus</taxon>
    </lineage>
</organism>
<evidence type="ECO:0000313" key="2">
    <source>
        <dbReference type="EMBL" id="KAL3274024.1"/>
    </source>
</evidence>
<dbReference type="EMBL" id="JABFTP020000062">
    <property type="protein sequence ID" value="KAL3274024.1"/>
    <property type="molecule type" value="Genomic_DNA"/>
</dbReference>
<proteinExistence type="predicted"/>
<dbReference type="AlphaFoldDB" id="A0ABD2N6Y0"/>
<comment type="caution">
    <text evidence="2">The sequence shown here is derived from an EMBL/GenBank/DDBJ whole genome shotgun (WGS) entry which is preliminary data.</text>
</comment>
<accession>A0ABD2N6Y0</accession>